<dbReference type="GO" id="GO:0008270">
    <property type="term" value="F:zinc ion binding"/>
    <property type="evidence" value="ECO:0007669"/>
    <property type="project" value="InterPro"/>
</dbReference>
<keyword evidence="3" id="KW-0804">Transcription</keyword>
<evidence type="ECO:0000256" key="5">
    <source>
        <dbReference type="SAM" id="MobiDB-lite"/>
    </source>
</evidence>
<dbReference type="GO" id="GO:0006351">
    <property type="term" value="P:DNA-templated transcription"/>
    <property type="evidence" value="ECO:0007669"/>
    <property type="project" value="InterPro"/>
</dbReference>
<feature type="region of interest" description="Disordered" evidence="5">
    <location>
        <begin position="160"/>
        <end position="185"/>
    </location>
</feature>
<dbReference type="GO" id="GO:0005634">
    <property type="term" value="C:nucleus"/>
    <property type="evidence" value="ECO:0007669"/>
    <property type="project" value="TreeGrafter"/>
</dbReference>
<dbReference type="GeneID" id="28735971"/>
<dbReference type="RefSeq" id="XP_018005509.1">
    <property type="nucleotide sequence ID" value="XM_018144102.1"/>
</dbReference>
<accession>A0A0N1HHM0</accession>
<dbReference type="GO" id="GO:0000981">
    <property type="term" value="F:DNA-binding transcription factor activity, RNA polymerase II-specific"/>
    <property type="evidence" value="ECO:0007669"/>
    <property type="project" value="TreeGrafter"/>
</dbReference>
<evidence type="ECO:0000256" key="1">
    <source>
        <dbReference type="ARBA" id="ARBA00023015"/>
    </source>
</evidence>
<evidence type="ECO:0000259" key="6">
    <source>
        <dbReference type="SMART" id="SM00906"/>
    </source>
</evidence>
<keyword evidence="8" id="KW-1185">Reference proteome</keyword>
<proteinExistence type="predicted"/>
<dbReference type="InterPro" id="IPR051127">
    <property type="entry name" value="Fungal_SecMet_Regulators"/>
</dbReference>
<dbReference type="GO" id="GO:0000978">
    <property type="term" value="F:RNA polymerase II cis-regulatory region sequence-specific DNA binding"/>
    <property type="evidence" value="ECO:0007669"/>
    <property type="project" value="TreeGrafter"/>
</dbReference>
<dbReference type="PANTHER" id="PTHR47424:SF3">
    <property type="entry name" value="REGULATORY PROTEIN GAL4"/>
    <property type="match status" value="1"/>
</dbReference>
<gene>
    <name evidence="7" type="ORF">AB675_399</name>
</gene>
<evidence type="ECO:0000256" key="3">
    <source>
        <dbReference type="ARBA" id="ARBA00023163"/>
    </source>
</evidence>
<dbReference type="STRING" id="1664694.A0A0N1HHM0"/>
<name>A0A0N1HHM0_9EURO</name>
<comment type="caution">
    <text evidence="7">The sequence shown here is derived from an EMBL/GenBank/DDBJ whole genome shotgun (WGS) entry which is preliminary data.</text>
</comment>
<reference evidence="7 8" key="1">
    <citation type="submission" date="2015-06" db="EMBL/GenBank/DDBJ databases">
        <title>Draft genome of the ant-associated black yeast Phialophora attae CBS 131958.</title>
        <authorList>
            <person name="Moreno L.F."/>
            <person name="Stielow B.J."/>
            <person name="de Hoog S."/>
            <person name="Vicente V.A."/>
            <person name="Weiss V.A."/>
            <person name="de Vries M."/>
            <person name="Cruz L.M."/>
            <person name="Souza E.M."/>
        </authorList>
    </citation>
    <scope>NUCLEOTIDE SEQUENCE [LARGE SCALE GENOMIC DNA]</scope>
    <source>
        <strain evidence="7 8">CBS 131958</strain>
    </source>
</reference>
<evidence type="ECO:0000256" key="2">
    <source>
        <dbReference type="ARBA" id="ARBA00023125"/>
    </source>
</evidence>
<dbReference type="Pfam" id="PF04082">
    <property type="entry name" value="Fungal_trans"/>
    <property type="match status" value="1"/>
</dbReference>
<dbReference type="GO" id="GO:0000435">
    <property type="term" value="P:positive regulation of transcription from RNA polymerase II promoter by galactose"/>
    <property type="evidence" value="ECO:0007669"/>
    <property type="project" value="TreeGrafter"/>
</dbReference>
<feature type="region of interest" description="Disordered" evidence="5">
    <location>
        <begin position="15"/>
        <end position="97"/>
    </location>
</feature>
<feature type="region of interest" description="Disordered" evidence="5">
    <location>
        <begin position="680"/>
        <end position="705"/>
    </location>
</feature>
<feature type="compositionally biased region" description="Polar residues" evidence="5">
    <location>
        <begin position="784"/>
        <end position="794"/>
    </location>
</feature>
<keyword evidence="1" id="KW-0805">Transcription regulation</keyword>
<dbReference type="Proteomes" id="UP000038010">
    <property type="component" value="Unassembled WGS sequence"/>
</dbReference>
<dbReference type="VEuPathDB" id="FungiDB:AB675_399"/>
<evidence type="ECO:0000313" key="7">
    <source>
        <dbReference type="EMBL" id="KPI45546.1"/>
    </source>
</evidence>
<protein>
    <recommendedName>
        <fullName evidence="6">Xylanolytic transcriptional activator regulatory domain-containing protein</fullName>
    </recommendedName>
</protein>
<dbReference type="InterPro" id="IPR007219">
    <property type="entry name" value="XnlR_reg_dom"/>
</dbReference>
<dbReference type="PANTHER" id="PTHR47424">
    <property type="entry name" value="REGULATORY PROTEIN GAL4"/>
    <property type="match status" value="1"/>
</dbReference>
<feature type="compositionally biased region" description="Polar residues" evidence="5">
    <location>
        <begin position="681"/>
        <end position="695"/>
    </location>
</feature>
<dbReference type="OrthoDB" id="4132787at2759"/>
<dbReference type="AlphaFoldDB" id="A0A0N1HHM0"/>
<evidence type="ECO:0000256" key="4">
    <source>
        <dbReference type="ARBA" id="ARBA00023242"/>
    </source>
</evidence>
<evidence type="ECO:0000313" key="8">
    <source>
        <dbReference type="Proteomes" id="UP000038010"/>
    </source>
</evidence>
<feature type="region of interest" description="Disordered" evidence="5">
    <location>
        <begin position="768"/>
        <end position="794"/>
    </location>
</feature>
<keyword evidence="4" id="KW-0539">Nucleus</keyword>
<dbReference type="CDD" id="cd12148">
    <property type="entry name" value="fungal_TF_MHR"/>
    <property type="match status" value="1"/>
</dbReference>
<dbReference type="EMBL" id="LFJN01000001">
    <property type="protein sequence ID" value="KPI45546.1"/>
    <property type="molecule type" value="Genomic_DNA"/>
</dbReference>
<dbReference type="SMART" id="SM00906">
    <property type="entry name" value="Fungal_trans"/>
    <property type="match status" value="1"/>
</dbReference>
<sequence length="794" mass="87941">MSKYIEVLEKRLAVLEGRHPESDDEAINSPVGSDESPSQAGEPSPGADGSLPAPCPPSDERHAYISPDMSDIAHPGAADNGNSPQMGRSRPEPDHVRRRVGSSLDNLSAIVDDHIDGLGAITRLAPSCGSPPETERTIYFGTSSTVNFVKQVHQILSEADAGVQQDARSSDLPKPKRRHDSHRDLHGPKLIEEYAIPTRGESESMLASFWTRTYPLYPFLNRSDFDESYCELWTPTSHNDVRAPMAAANYGDSGYCEDSGQHRVRVHGDGIPESRRFHVLLNIMYALGCLSGTSKHTTTQAERAQFYWRRCKELLERDFDIFNRPRTRFIQAVLYMSVYMQSTEELTSASWNLSAIAIRMSQALGLHCAVTNKSQDPARLKLLSVRAQTWAGCVVMDRTLSLIYGRPPSIPPISKGLRKLYMQRLSDDPSHDRHIVMFMVKSLKLAEHLSDFTQFLDSSDFPTSTSDSDQSAVLSSDVDLPSGLCQKLIDFGAALRQWEKGLPPPLALPAMDMQTTEGTSATHSVDRQAVVLRARFLYSQIVAYRPLLLYYSSIARHRDTSQTDWLSTSSGLNDAIIQKTCKMCTDAAIKLVSTLAWAARTNSEALPESWYTIFYLYNCGMVLLLQRNLFSCLTDSEAAWSKCIELLQSFQHGNRTALRCIKLLLRLSGQAFPLLSMGGPQATTTSWRPETQTGPSMPVDRPSSLNDTTNIANRVDRLSQPPAIQGLGSFGNVYGRSGDVSFSAFAFTPRDVSQSHTQQMYQQDEFQCPPPAAPTDGDFGTAAQHPSTTRLVLT</sequence>
<keyword evidence="2" id="KW-0238">DNA-binding</keyword>
<organism evidence="7 8">
    <name type="scientific">Cyphellophora attinorum</name>
    <dbReference type="NCBI Taxonomy" id="1664694"/>
    <lineage>
        <taxon>Eukaryota</taxon>
        <taxon>Fungi</taxon>
        <taxon>Dikarya</taxon>
        <taxon>Ascomycota</taxon>
        <taxon>Pezizomycotina</taxon>
        <taxon>Eurotiomycetes</taxon>
        <taxon>Chaetothyriomycetidae</taxon>
        <taxon>Chaetothyriales</taxon>
        <taxon>Cyphellophoraceae</taxon>
        <taxon>Cyphellophora</taxon>
    </lineage>
</organism>
<feature type="domain" description="Xylanolytic transcriptional activator regulatory" evidence="6">
    <location>
        <begin position="350"/>
        <end position="428"/>
    </location>
</feature>